<dbReference type="KEGG" id="esj:SJ05684_b52680"/>
<sequence>MAFATAAAAQEAAAPTSSEPPAVTTQRFDDWNHRCAQVDLGEGKTAMQCEVVQVAHVKQGDEDVSLLTLAIASAAPEDSAQKKTGADTGLALTALVPLNIFLPAGFGLDADGKAIVDMVYRNCNQAGCWTQQRLDKAVLTALQKGQVGAARMRLMNGQNVTIRFSLKGLTAALNKLNEPTASN</sequence>
<dbReference type="Proteomes" id="UP000217211">
    <property type="component" value="Plasmid pSJ05684b"/>
</dbReference>
<dbReference type="eggNOG" id="COG5342">
    <property type="taxonomic scope" value="Bacteria"/>
</dbReference>
<protein>
    <recommendedName>
        <fullName evidence="3">Invasion protein B, involved in pathogenesis</fullName>
    </recommendedName>
</protein>
<proteinExistence type="predicted"/>
<evidence type="ECO:0000313" key="1">
    <source>
        <dbReference type="EMBL" id="ASY66250.1"/>
    </source>
</evidence>
<evidence type="ECO:0000313" key="2">
    <source>
        <dbReference type="Proteomes" id="UP000217211"/>
    </source>
</evidence>
<gene>
    <name evidence="1" type="ORF">SJ05684_b52680</name>
</gene>
<evidence type="ECO:0008006" key="3">
    <source>
        <dbReference type="Google" id="ProtNLM"/>
    </source>
</evidence>
<dbReference type="STRING" id="716928.GCA_000261485_04735"/>
<dbReference type="Pfam" id="PF06776">
    <property type="entry name" value="IalB"/>
    <property type="match status" value="1"/>
</dbReference>
<accession>A0A249PJX5</accession>
<keyword evidence="2" id="KW-1185">Reference proteome</keyword>
<organism evidence="1 2">
    <name type="scientific">Sinorhizobium sojae CCBAU 05684</name>
    <dbReference type="NCBI Taxonomy" id="716928"/>
    <lineage>
        <taxon>Bacteria</taxon>
        <taxon>Pseudomonadati</taxon>
        <taxon>Pseudomonadota</taxon>
        <taxon>Alphaproteobacteria</taxon>
        <taxon>Hyphomicrobiales</taxon>
        <taxon>Rhizobiaceae</taxon>
        <taxon>Sinorhizobium/Ensifer group</taxon>
        <taxon>Sinorhizobium</taxon>
    </lineage>
</organism>
<name>A0A249PJX5_9HYPH</name>
<keyword evidence="1" id="KW-0614">Plasmid</keyword>
<dbReference type="EMBL" id="CP023068">
    <property type="protein sequence ID" value="ASY66250.1"/>
    <property type="molecule type" value="Genomic_DNA"/>
</dbReference>
<dbReference type="InterPro" id="IPR038696">
    <property type="entry name" value="IalB_sf"/>
</dbReference>
<dbReference type="InterPro" id="IPR010642">
    <property type="entry name" value="Invasion_prot_B"/>
</dbReference>
<dbReference type="AlphaFoldDB" id="A0A249PJX5"/>
<reference evidence="1 2" key="1">
    <citation type="submission" date="2017-08" db="EMBL/GenBank/DDBJ databases">
        <title>Multipartite genome sequences of Sinorhizobium species nodulating soybeans.</title>
        <authorList>
            <person name="Tian C.F."/>
        </authorList>
    </citation>
    <scope>NUCLEOTIDE SEQUENCE [LARGE SCALE GENOMIC DNA]</scope>
    <source>
        <strain evidence="1 2">CCBAU 05684</strain>
        <plasmid evidence="2">psj05684b</plasmid>
    </source>
</reference>
<geneLocation type="plasmid" evidence="2">
    <name>psj05684b</name>
</geneLocation>
<dbReference type="Gene3D" id="2.60.40.1880">
    <property type="entry name" value="Invasion associated locus B (IalB) protein"/>
    <property type="match status" value="1"/>
</dbReference>